<reference evidence="1 2" key="1">
    <citation type="submission" date="2019-08" db="EMBL/GenBank/DDBJ databases">
        <title>Deep-cultivation of Planctomycetes and their phenomic and genomic characterization uncovers novel biology.</title>
        <authorList>
            <person name="Wiegand S."/>
            <person name="Jogler M."/>
            <person name="Boedeker C."/>
            <person name="Pinto D."/>
            <person name="Vollmers J."/>
            <person name="Rivas-Marin E."/>
            <person name="Kohn T."/>
            <person name="Peeters S.H."/>
            <person name="Heuer A."/>
            <person name="Rast P."/>
            <person name="Oberbeckmann S."/>
            <person name="Bunk B."/>
            <person name="Jeske O."/>
            <person name="Meyerdierks A."/>
            <person name="Storesund J.E."/>
            <person name="Kallscheuer N."/>
            <person name="Luecker S."/>
            <person name="Lage O.M."/>
            <person name="Pohl T."/>
            <person name="Merkel B.J."/>
            <person name="Hornburger P."/>
            <person name="Mueller R.-W."/>
            <person name="Bruemmer F."/>
            <person name="Labrenz M."/>
            <person name="Spormann A.M."/>
            <person name="Op Den Camp H."/>
            <person name="Overmann J."/>
            <person name="Amann R."/>
            <person name="Jetten M.S.M."/>
            <person name="Mascher T."/>
            <person name="Medema M.H."/>
            <person name="Devos D.P."/>
            <person name="Kaster A.-K."/>
            <person name="Ovreas L."/>
            <person name="Rohde M."/>
            <person name="Galperin M.Y."/>
            <person name="Jogler C."/>
        </authorList>
    </citation>
    <scope>NUCLEOTIDE SEQUENCE [LARGE SCALE GENOMIC DNA]</scope>
    <source>
        <strain evidence="1 2">LF1</strain>
    </source>
</reference>
<organism evidence="1 2">
    <name type="scientific">Rubripirellula obstinata</name>
    <dbReference type="NCBI Taxonomy" id="406547"/>
    <lineage>
        <taxon>Bacteria</taxon>
        <taxon>Pseudomonadati</taxon>
        <taxon>Planctomycetota</taxon>
        <taxon>Planctomycetia</taxon>
        <taxon>Pirellulales</taxon>
        <taxon>Pirellulaceae</taxon>
        <taxon>Rubripirellula</taxon>
    </lineage>
</organism>
<sequence length="319" mass="36327">MFYRSARRRFESWLNACEAAGVSVKRVRRWMPEKVIQPILERQVDGLDLHKTWREDKSLFRGACLHFGGWRNAMRVAGFEPIKAERWSKQRIIGRLRAWGERSGETDLGTSDQALSSAACRFFGSHDAAFEAAGIESPARRWTKERVVATIQDRFIAGEASDRIGFGDEKLASAAYRHFGSWPAAVEAAGLIDKVTFKPQLRRWNQQRVIAEIRAWHDSGHRLAEVSRKYQALFHAARTHFGTWNKAIIAADLEPERRFYTKAEILDMIRQRHEAGESLSSGHPDVRNLAMLTVRHFGTWRKGLAAAGVVQFGRKKVAS</sequence>
<evidence type="ECO:0000313" key="1">
    <source>
        <dbReference type="EMBL" id="KAA1258090.1"/>
    </source>
</evidence>
<dbReference type="Proteomes" id="UP000322699">
    <property type="component" value="Unassembled WGS sequence"/>
</dbReference>
<proteinExistence type="predicted"/>
<evidence type="ECO:0000313" key="2">
    <source>
        <dbReference type="Proteomes" id="UP000322699"/>
    </source>
</evidence>
<name>A0A5B1CER1_9BACT</name>
<accession>A0A5B1CER1</accession>
<dbReference type="AlphaFoldDB" id="A0A5B1CER1"/>
<gene>
    <name evidence="1" type="ORF">LF1_06050</name>
</gene>
<comment type="caution">
    <text evidence="1">The sequence shown here is derived from an EMBL/GenBank/DDBJ whole genome shotgun (WGS) entry which is preliminary data.</text>
</comment>
<dbReference type="RefSeq" id="WP_238383132.1">
    <property type="nucleotide sequence ID" value="NZ_LWSK01000049.1"/>
</dbReference>
<protein>
    <submittedName>
        <fullName evidence="1">Uncharacterized protein</fullName>
    </submittedName>
</protein>
<keyword evidence="2" id="KW-1185">Reference proteome</keyword>
<dbReference type="EMBL" id="VRLW01000001">
    <property type="protein sequence ID" value="KAA1258090.1"/>
    <property type="molecule type" value="Genomic_DNA"/>
</dbReference>